<gene>
    <name evidence="4" type="ORF">Z520_07362</name>
</gene>
<reference evidence="4 5" key="1">
    <citation type="submission" date="2015-01" db="EMBL/GenBank/DDBJ databases">
        <title>The Genome Sequence of Fonsecaea multimorphosa CBS 102226.</title>
        <authorList>
            <consortium name="The Broad Institute Genomics Platform"/>
            <person name="Cuomo C."/>
            <person name="de Hoog S."/>
            <person name="Gorbushina A."/>
            <person name="Stielow B."/>
            <person name="Teixiera M."/>
            <person name="Abouelleil A."/>
            <person name="Chapman S.B."/>
            <person name="Priest M."/>
            <person name="Young S.K."/>
            <person name="Wortman J."/>
            <person name="Nusbaum C."/>
            <person name="Birren B."/>
        </authorList>
    </citation>
    <scope>NUCLEOTIDE SEQUENCE [LARGE SCALE GENOMIC DNA]</scope>
    <source>
        <strain evidence="4 5">CBS 102226</strain>
    </source>
</reference>
<evidence type="ECO:0000259" key="3">
    <source>
        <dbReference type="Pfam" id="PF08386"/>
    </source>
</evidence>
<organism evidence="4 5">
    <name type="scientific">Fonsecaea multimorphosa CBS 102226</name>
    <dbReference type="NCBI Taxonomy" id="1442371"/>
    <lineage>
        <taxon>Eukaryota</taxon>
        <taxon>Fungi</taxon>
        <taxon>Dikarya</taxon>
        <taxon>Ascomycota</taxon>
        <taxon>Pezizomycotina</taxon>
        <taxon>Eurotiomycetes</taxon>
        <taxon>Chaetothyriomycetidae</taxon>
        <taxon>Chaetothyriales</taxon>
        <taxon>Herpotrichiellaceae</taxon>
        <taxon>Fonsecaea</taxon>
    </lineage>
</organism>
<evidence type="ECO:0000313" key="4">
    <source>
        <dbReference type="EMBL" id="KIX97247.1"/>
    </source>
</evidence>
<sequence length="477" mass="51936">MTSYSWRRRCFDVVVVAVSQMVLNTCHVEAKPLPSKAMITDWNQLTPSPNLTWTPCFENFTCTRLQVPLNYSDPSIGGPGQSGVGDILGSSQEYLQRFGPGYTWVGFDPRGINNSGPPVDCFPSNESARATFETLFFGQVTDASSTSLAEQYYSASLYGQWCSESYRYGNTSGLHISTPAVAQDMLTFAQAEQRLAGKPEDEAQVWYYGKSYGTALGATFAALFPQNVGRVVLDGVIDAQDYYEGLWKTNLYDTDAVLATFPKFCYQGGLQNCSFWGPSEQNITDRMRQILSNIKQHPLPVSGLQQNGNTMGLATYSDLKQSMLLGVYFPTQNFPTLAEILTGAEVGDGSIMPDIPTDYLWGPDVNVLIKCVDSYGNTNFTSLSEYQAYVNNLTTISKSLGDAWPNNAATVLCGSLDLNIPRGGSFPGPLPPSSNHTNFPLLFISNALDPVTPIRGAQKMSRGFAGSSVLIQGDGLG</sequence>
<feature type="domain" description="Peptidase S33 tripeptidyl aminopeptidase-like C-terminal" evidence="3">
    <location>
        <begin position="431"/>
        <end position="472"/>
    </location>
</feature>
<dbReference type="SUPFAM" id="SSF53474">
    <property type="entry name" value="alpha/beta-Hydrolases"/>
    <property type="match status" value="1"/>
</dbReference>
<keyword evidence="5" id="KW-1185">Reference proteome</keyword>
<name>A0A0D2JUU5_9EURO</name>
<protein>
    <recommendedName>
        <fullName evidence="3">Peptidase S33 tripeptidyl aminopeptidase-like C-terminal domain-containing protein</fullName>
    </recommendedName>
</protein>
<dbReference type="InterPro" id="IPR013595">
    <property type="entry name" value="Pept_S33_TAP-like_C"/>
</dbReference>
<dbReference type="PANTHER" id="PTHR43248:SF25">
    <property type="entry name" value="AB HYDROLASE-1 DOMAIN-CONTAINING PROTEIN-RELATED"/>
    <property type="match status" value="1"/>
</dbReference>
<comment type="similarity">
    <text evidence="1">Belongs to the peptidase S33 family.</text>
</comment>
<dbReference type="Proteomes" id="UP000053411">
    <property type="component" value="Unassembled WGS sequence"/>
</dbReference>
<dbReference type="Gene3D" id="3.40.50.1820">
    <property type="entry name" value="alpha/beta hydrolase"/>
    <property type="match status" value="1"/>
</dbReference>
<evidence type="ECO:0000256" key="1">
    <source>
        <dbReference type="ARBA" id="ARBA00010088"/>
    </source>
</evidence>
<accession>A0A0D2JUU5</accession>
<evidence type="ECO:0000256" key="2">
    <source>
        <dbReference type="ARBA" id="ARBA00022801"/>
    </source>
</evidence>
<dbReference type="PANTHER" id="PTHR43248">
    <property type="entry name" value="2-SUCCINYL-6-HYDROXY-2,4-CYCLOHEXADIENE-1-CARBOXYLATE SYNTHASE"/>
    <property type="match status" value="1"/>
</dbReference>
<proteinExistence type="inferred from homology"/>
<dbReference type="OrthoDB" id="425534at2759"/>
<dbReference type="VEuPathDB" id="FungiDB:Z520_07362"/>
<dbReference type="STRING" id="1442371.A0A0D2JUU5"/>
<dbReference type="AlphaFoldDB" id="A0A0D2JUU5"/>
<dbReference type="RefSeq" id="XP_016631370.1">
    <property type="nucleotide sequence ID" value="XM_016777860.1"/>
</dbReference>
<feature type="non-terminal residue" evidence="4">
    <location>
        <position position="477"/>
    </location>
</feature>
<dbReference type="GO" id="GO:0016787">
    <property type="term" value="F:hydrolase activity"/>
    <property type="evidence" value="ECO:0007669"/>
    <property type="project" value="UniProtKB-KW"/>
</dbReference>
<dbReference type="InterPro" id="IPR029058">
    <property type="entry name" value="AB_hydrolase_fold"/>
</dbReference>
<dbReference type="GeneID" id="27713108"/>
<dbReference type="Pfam" id="PF08386">
    <property type="entry name" value="Abhydrolase_4"/>
    <property type="match status" value="1"/>
</dbReference>
<dbReference type="EMBL" id="KN848075">
    <property type="protein sequence ID" value="KIX97247.1"/>
    <property type="molecule type" value="Genomic_DNA"/>
</dbReference>
<dbReference type="InterPro" id="IPR051601">
    <property type="entry name" value="Serine_prot/Carboxylest_S33"/>
</dbReference>
<evidence type="ECO:0000313" key="5">
    <source>
        <dbReference type="Proteomes" id="UP000053411"/>
    </source>
</evidence>
<keyword evidence="2" id="KW-0378">Hydrolase</keyword>